<keyword evidence="4" id="KW-1185">Reference proteome</keyword>
<dbReference type="PANTHER" id="PTHR37806:SF1">
    <property type="entry name" value="PEPTIDASE C39-LIKE DOMAIN-CONTAINING PROTEIN"/>
    <property type="match status" value="1"/>
</dbReference>
<sequence>MKKIIVIMIILVIAFISAKSVFVEDIFASVTNQLQPEKKSAVVSPIEKKEVSPITKEKPKVATTTNENPKEESVPKVNPKKVTVTKTEPVLPTSIVLDVPLIRQLDKPQLYNGCEVTSLAMILNFHGVNVTKNTLAEKINRVPLTYSNGKKGNPNVGFVGDMEDGPGLGVYNGPIFDLAKIYVGEKAVNLTNKPFDEVLKKVGQGLPVWVITTTKFAPVSVFQKWDTPQGMMEITFSEHSVVITGYDQNYIYINDPYGFKNRKLNRLDFIKAWEQMGKQAIVIEK</sequence>
<name>A0ABT0WCB0_9BACI</name>
<organism evidence="3 4">
    <name type="scientific">Neobacillus pocheonensis</name>
    <dbReference type="NCBI Taxonomy" id="363869"/>
    <lineage>
        <taxon>Bacteria</taxon>
        <taxon>Bacillati</taxon>
        <taxon>Bacillota</taxon>
        <taxon>Bacilli</taxon>
        <taxon>Bacillales</taxon>
        <taxon>Bacillaceae</taxon>
        <taxon>Neobacillus</taxon>
    </lineage>
</organism>
<dbReference type="Proteomes" id="UP001523262">
    <property type="component" value="Unassembled WGS sequence"/>
</dbReference>
<comment type="caution">
    <text evidence="3">The sequence shown here is derived from an EMBL/GenBank/DDBJ whole genome shotgun (WGS) entry which is preliminary data.</text>
</comment>
<reference evidence="3 4" key="1">
    <citation type="submission" date="2022-06" db="EMBL/GenBank/DDBJ databases">
        <authorList>
            <person name="Jeon C.O."/>
        </authorList>
    </citation>
    <scope>NUCLEOTIDE SEQUENCE [LARGE SCALE GENOMIC DNA]</scope>
    <source>
        <strain evidence="3 4">KCTC 13943</strain>
    </source>
</reference>
<gene>
    <name evidence="3" type="ORF">NDK43_18290</name>
</gene>
<dbReference type="Gene3D" id="3.90.70.10">
    <property type="entry name" value="Cysteine proteinases"/>
    <property type="match status" value="1"/>
</dbReference>
<dbReference type="Pfam" id="PF13529">
    <property type="entry name" value="Peptidase_C39_2"/>
    <property type="match status" value="1"/>
</dbReference>
<evidence type="ECO:0000313" key="3">
    <source>
        <dbReference type="EMBL" id="MCM2533958.1"/>
    </source>
</evidence>
<evidence type="ECO:0000259" key="2">
    <source>
        <dbReference type="Pfam" id="PF13529"/>
    </source>
</evidence>
<accession>A0ABT0WCB0</accession>
<feature type="domain" description="Peptidase C39-like" evidence="2">
    <location>
        <begin position="97"/>
        <end position="257"/>
    </location>
</feature>
<dbReference type="EMBL" id="JAMQCR010000001">
    <property type="protein sequence ID" value="MCM2533958.1"/>
    <property type="molecule type" value="Genomic_DNA"/>
</dbReference>
<dbReference type="InterPro" id="IPR039564">
    <property type="entry name" value="Peptidase_C39-like"/>
</dbReference>
<dbReference type="PANTHER" id="PTHR37806">
    <property type="entry name" value="LMO0724 PROTEIN"/>
    <property type="match status" value="1"/>
</dbReference>
<proteinExistence type="predicted"/>
<evidence type="ECO:0000256" key="1">
    <source>
        <dbReference type="SAM" id="MobiDB-lite"/>
    </source>
</evidence>
<dbReference type="InterPro" id="IPR039563">
    <property type="entry name" value="Peptidase_C39_single_dom"/>
</dbReference>
<protein>
    <submittedName>
        <fullName evidence="3">C39 family peptidase</fullName>
    </submittedName>
</protein>
<dbReference type="CDD" id="cd02549">
    <property type="entry name" value="Peptidase_C39A"/>
    <property type="match status" value="1"/>
</dbReference>
<evidence type="ECO:0000313" key="4">
    <source>
        <dbReference type="Proteomes" id="UP001523262"/>
    </source>
</evidence>
<feature type="region of interest" description="Disordered" evidence="1">
    <location>
        <begin position="54"/>
        <end position="79"/>
    </location>
</feature>